<evidence type="ECO:0000256" key="4">
    <source>
        <dbReference type="ARBA" id="ARBA00022723"/>
    </source>
</evidence>
<reference evidence="10 11" key="1">
    <citation type="submission" date="2020-04" db="EMBL/GenBank/DDBJ databases">
        <authorList>
            <person name="Wallbank WR R."/>
            <person name="Pardo Diaz C."/>
            <person name="Kozak K."/>
            <person name="Martin S."/>
            <person name="Jiggins C."/>
            <person name="Moest M."/>
            <person name="Warren A I."/>
            <person name="Byers J.R.P. K."/>
            <person name="Montejo-Kovacevich G."/>
            <person name="Yen C E."/>
        </authorList>
    </citation>
    <scope>NUCLEOTIDE SEQUENCE [LARGE SCALE GENOMIC DNA]</scope>
</reference>
<evidence type="ECO:0000256" key="6">
    <source>
        <dbReference type="ARBA" id="ARBA00023239"/>
    </source>
</evidence>
<feature type="chain" id="PRO_5035959530" description="Carbonic anhydrase" evidence="8">
    <location>
        <begin position="19"/>
        <end position="319"/>
    </location>
</feature>
<protein>
    <recommendedName>
        <fullName evidence="3 8">Carbonic anhydrase</fullName>
        <ecNumber evidence="3 8">4.2.1.1</ecNumber>
    </recommendedName>
</protein>
<dbReference type="InterPro" id="IPR036398">
    <property type="entry name" value="CA_dom_sf"/>
</dbReference>
<name>A0A8S0ZQN1_ARCPL</name>
<organism evidence="10 11">
    <name type="scientific">Arctia plantaginis</name>
    <name type="common">Wood tiger moth</name>
    <name type="synonym">Phalaena plantaginis</name>
    <dbReference type="NCBI Taxonomy" id="874455"/>
    <lineage>
        <taxon>Eukaryota</taxon>
        <taxon>Metazoa</taxon>
        <taxon>Ecdysozoa</taxon>
        <taxon>Arthropoda</taxon>
        <taxon>Hexapoda</taxon>
        <taxon>Insecta</taxon>
        <taxon>Pterygota</taxon>
        <taxon>Neoptera</taxon>
        <taxon>Endopterygota</taxon>
        <taxon>Lepidoptera</taxon>
        <taxon>Glossata</taxon>
        <taxon>Ditrysia</taxon>
        <taxon>Noctuoidea</taxon>
        <taxon>Erebidae</taxon>
        <taxon>Arctiinae</taxon>
        <taxon>Arctia</taxon>
    </lineage>
</organism>
<dbReference type="OrthoDB" id="429145at2759"/>
<dbReference type="EC" id="4.2.1.1" evidence="3 8"/>
<comment type="similarity">
    <text evidence="2 8">Belongs to the alpha-carbonic anhydrase family.</text>
</comment>
<dbReference type="InterPro" id="IPR023561">
    <property type="entry name" value="Carbonic_anhydrase_a-class"/>
</dbReference>
<comment type="caution">
    <text evidence="10">The sequence shown here is derived from an EMBL/GenBank/DDBJ whole genome shotgun (WGS) entry which is preliminary data.</text>
</comment>
<evidence type="ECO:0000313" key="11">
    <source>
        <dbReference type="Proteomes" id="UP000494106"/>
    </source>
</evidence>
<evidence type="ECO:0000256" key="2">
    <source>
        <dbReference type="ARBA" id="ARBA00010718"/>
    </source>
</evidence>
<dbReference type="Gene3D" id="3.10.200.10">
    <property type="entry name" value="Alpha carbonic anhydrase"/>
    <property type="match status" value="1"/>
</dbReference>
<keyword evidence="6 8" id="KW-0456">Lyase</keyword>
<evidence type="ECO:0000259" key="9">
    <source>
        <dbReference type="PROSITE" id="PS51144"/>
    </source>
</evidence>
<dbReference type="EMBL" id="CADEBC010000485">
    <property type="protein sequence ID" value="CAB3235179.1"/>
    <property type="molecule type" value="Genomic_DNA"/>
</dbReference>
<feature type="domain" description="Alpha-carbonic anhydrase" evidence="9">
    <location>
        <begin position="19"/>
        <end position="263"/>
    </location>
</feature>
<dbReference type="GO" id="GO:0004089">
    <property type="term" value="F:carbonate dehydratase activity"/>
    <property type="evidence" value="ECO:0007669"/>
    <property type="project" value="UniProtKB-UniRule"/>
</dbReference>
<evidence type="ECO:0000256" key="7">
    <source>
        <dbReference type="ARBA" id="ARBA00048348"/>
    </source>
</evidence>
<dbReference type="Proteomes" id="UP000494106">
    <property type="component" value="Unassembled WGS sequence"/>
</dbReference>
<proteinExistence type="inferred from homology"/>
<comment type="catalytic activity">
    <reaction evidence="7 8">
        <text>hydrogencarbonate + H(+) = CO2 + H2O</text>
        <dbReference type="Rhea" id="RHEA:10748"/>
        <dbReference type="ChEBI" id="CHEBI:15377"/>
        <dbReference type="ChEBI" id="CHEBI:15378"/>
        <dbReference type="ChEBI" id="CHEBI:16526"/>
        <dbReference type="ChEBI" id="CHEBI:17544"/>
        <dbReference type="EC" id="4.2.1.1"/>
    </reaction>
</comment>
<dbReference type="PANTHER" id="PTHR18952:SF265">
    <property type="entry name" value="CARBONIC ANHYDRASE"/>
    <property type="match status" value="1"/>
</dbReference>
<dbReference type="CDD" id="cd00326">
    <property type="entry name" value="alpha_CA"/>
    <property type="match status" value="1"/>
</dbReference>
<sequence length="319" mass="35798">MVAFVLFFLISFADLSQQAEWSYYYETEWPGICRTGTQQSPINIMTQSAVLDENHTHIKGPLQFRGYNSVKVRGENNGHTLKWGVDGQESQPVLSGGPLNGTYTFMQFHLHWLSEHAIDGMKYPLEVHMVHVKTGLELSEALQRPDGVAVIGTFALIGRHRGASYALEQIMSDVPYLSDRTQNKTDEFDIDLTRMFSPDTQSYYTYQGSLTTPNCEEVVTWIVMDRPIYITDDQYKAFYSVDVGSSYNYRSLQPSNRIVYRSVASCSAILMPSFAGTIISLLSCLSSTLTSGINKGICAILNAKRKILGNSIKHCSELH</sequence>
<dbReference type="SMART" id="SM01057">
    <property type="entry name" value="Carb_anhydrase"/>
    <property type="match status" value="1"/>
</dbReference>
<evidence type="ECO:0000256" key="8">
    <source>
        <dbReference type="RuleBase" id="RU367011"/>
    </source>
</evidence>
<dbReference type="AlphaFoldDB" id="A0A8S0ZQN1"/>
<dbReference type="InterPro" id="IPR018338">
    <property type="entry name" value="Carbonic_anhydrase_a-class_CS"/>
</dbReference>
<dbReference type="SUPFAM" id="SSF51069">
    <property type="entry name" value="Carbonic anhydrase"/>
    <property type="match status" value="1"/>
</dbReference>
<gene>
    <name evidence="10" type="ORF">APLA_LOCUS5975</name>
</gene>
<accession>A0A8S0ZQN1</accession>
<evidence type="ECO:0000256" key="5">
    <source>
        <dbReference type="ARBA" id="ARBA00022833"/>
    </source>
</evidence>
<dbReference type="Pfam" id="PF00194">
    <property type="entry name" value="Carb_anhydrase"/>
    <property type="match status" value="1"/>
</dbReference>
<evidence type="ECO:0000256" key="3">
    <source>
        <dbReference type="ARBA" id="ARBA00012925"/>
    </source>
</evidence>
<keyword evidence="11" id="KW-1185">Reference proteome</keyword>
<evidence type="ECO:0000313" key="10">
    <source>
        <dbReference type="EMBL" id="CAB3235179.1"/>
    </source>
</evidence>
<dbReference type="PROSITE" id="PS51144">
    <property type="entry name" value="ALPHA_CA_2"/>
    <property type="match status" value="1"/>
</dbReference>
<comment type="cofactor">
    <cofactor evidence="8">
        <name>Zn(2+)</name>
        <dbReference type="ChEBI" id="CHEBI:29105"/>
    </cofactor>
</comment>
<dbReference type="PROSITE" id="PS00162">
    <property type="entry name" value="ALPHA_CA_1"/>
    <property type="match status" value="1"/>
</dbReference>
<keyword evidence="8" id="KW-0732">Signal</keyword>
<dbReference type="InterPro" id="IPR001148">
    <property type="entry name" value="CA_dom"/>
</dbReference>
<dbReference type="PANTHER" id="PTHR18952">
    <property type="entry name" value="CARBONIC ANHYDRASE"/>
    <property type="match status" value="1"/>
</dbReference>
<dbReference type="GO" id="GO:0008270">
    <property type="term" value="F:zinc ion binding"/>
    <property type="evidence" value="ECO:0007669"/>
    <property type="project" value="UniProtKB-UniRule"/>
</dbReference>
<keyword evidence="5 8" id="KW-0862">Zinc</keyword>
<feature type="signal peptide" evidence="8">
    <location>
        <begin position="1"/>
        <end position="18"/>
    </location>
</feature>
<keyword evidence="4 8" id="KW-0479">Metal-binding</keyword>
<comment type="function">
    <text evidence="1 8">Reversible hydration of carbon dioxide.</text>
</comment>
<evidence type="ECO:0000256" key="1">
    <source>
        <dbReference type="ARBA" id="ARBA00002904"/>
    </source>
</evidence>